<organism evidence="3">
    <name type="scientific">Eutreptiella gymnastica</name>
    <dbReference type="NCBI Taxonomy" id="73025"/>
    <lineage>
        <taxon>Eukaryota</taxon>
        <taxon>Discoba</taxon>
        <taxon>Euglenozoa</taxon>
        <taxon>Euglenida</taxon>
        <taxon>Spirocuta</taxon>
        <taxon>Euglenophyceae</taxon>
        <taxon>Eutreptiales</taxon>
        <taxon>Eutreptiaceae</taxon>
        <taxon>Eutreptiella</taxon>
    </lineage>
</organism>
<dbReference type="InterPro" id="IPR011992">
    <property type="entry name" value="EF-hand-dom_pair"/>
</dbReference>
<dbReference type="GO" id="GO:0005509">
    <property type="term" value="F:calcium ion binding"/>
    <property type="evidence" value="ECO:0007669"/>
    <property type="project" value="InterPro"/>
</dbReference>
<dbReference type="InterPro" id="IPR002048">
    <property type="entry name" value="EF_hand_dom"/>
</dbReference>
<keyword evidence="1" id="KW-0677">Repeat</keyword>
<proteinExistence type="predicted"/>
<dbReference type="AlphaFoldDB" id="A0A7S4GHS8"/>
<protein>
    <recommendedName>
        <fullName evidence="2">EF-hand domain-containing protein</fullName>
    </recommendedName>
</protein>
<dbReference type="PROSITE" id="PS50222">
    <property type="entry name" value="EF_HAND_2"/>
    <property type="match status" value="1"/>
</dbReference>
<dbReference type="GO" id="GO:0043226">
    <property type="term" value="C:organelle"/>
    <property type="evidence" value="ECO:0007669"/>
    <property type="project" value="UniProtKB-ARBA"/>
</dbReference>
<accession>A0A7S4GHS8</accession>
<evidence type="ECO:0000313" key="3">
    <source>
        <dbReference type="EMBL" id="CAE0837509.1"/>
    </source>
</evidence>
<dbReference type="SUPFAM" id="SSF47473">
    <property type="entry name" value="EF-hand"/>
    <property type="match status" value="1"/>
</dbReference>
<dbReference type="Pfam" id="PF13499">
    <property type="entry name" value="EF-hand_7"/>
    <property type="match status" value="1"/>
</dbReference>
<evidence type="ECO:0000259" key="2">
    <source>
        <dbReference type="PROSITE" id="PS50222"/>
    </source>
</evidence>
<sequence length="294" mass="33308">MSFWNADTPELSEEDMANLRYLALHRIPETLEKLTKSLMQERPVKPLPYMVKQLTEMRIANKTKNIEEFIKTHSNDPNFRFSSDTAREMGKNAAVQLKEGERDESIQSEASTFSVNSVDMADFMQEFRQAYSHVTHNKNTTGSLTKAELGEIIDCVAFPTPDNMLTDMFNEIDIDKEGSVEFEVFLARMNYKIQGRFSSDVVKSMFRSVALDNNVLDVEGVVTVFHKLGFKISDRELSDLCGRYSANRTYITLDEFQTMVRVHSASLPPPAIAMGIGGPFARSSDSDPRDLDDD</sequence>
<feature type="domain" description="EF-hand" evidence="2">
    <location>
        <begin position="160"/>
        <end position="195"/>
    </location>
</feature>
<dbReference type="Gene3D" id="1.10.238.10">
    <property type="entry name" value="EF-hand"/>
    <property type="match status" value="1"/>
</dbReference>
<name>A0A7S4GHS8_9EUGL</name>
<evidence type="ECO:0000256" key="1">
    <source>
        <dbReference type="ARBA" id="ARBA00022737"/>
    </source>
</evidence>
<gene>
    <name evidence="3" type="ORF">EGYM00163_LOCUS48881</name>
</gene>
<dbReference type="CDD" id="cd22961">
    <property type="entry name" value="DD_TEX55-like"/>
    <property type="match status" value="1"/>
</dbReference>
<dbReference type="FunFam" id="1.10.238.10:FF:000178">
    <property type="entry name" value="Calmodulin-2 A"/>
    <property type="match status" value="1"/>
</dbReference>
<dbReference type="EMBL" id="HBJA01142005">
    <property type="protein sequence ID" value="CAE0837509.1"/>
    <property type="molecule type" value="Transcribed_RNA"/>
</dbReference>
<reference evidence="3" key="1">
    <citation type="submission" date="2021-01" db="EMBL/GenBank/DDBJ databases">
        <authorList>
            <person name="Corre E."/>
            <person name="Pelletier E."/>
            <person name="Niang G."/>
            <person name="Scheremetjew M."/>
            <person name="Finn R."/>
            <person name="Kale V."/>
            <person name="Holt S."/>
            <person name="Cochrane G."/>
            <person name="Meng A."/>
            <person name="Brown T."/>
            <person name="Cohen L."/>
        </authorList>
    </citation>
    <scope>NUCLEOTIDE SEQUENCE</scope>
    <source>
        <strain evidence="3">CCMP1594</strain>
    </source>
</reference>